<dbReference type="InterPro" id="IPR000086">
    <property type="entry name" value="NUDIX_hydrolase_dom"/>
</dbReference>
<dbReference type="PROSITE" id="PS51462">
    <property type="entry name" value="NUDIX"/>
    <property type="match status" value="1"/>
</dbReference>
<feature type="region of interest" description="Disordered" evidence="2">
    <location>
        <begin position="1"/>
        <end position="73"/>
    </location>
</feature>
<organism evidence="4 5">
    <name type="scientific">Bionectria ochroleuca</name>
    <name type="common">Gliocladium roseum</name>
    <dbReference type="NCBI Taxonomy" id="29856"/>
    <lineage>
        <taxon>Eukaryota</taxon>
        <taxon>Fungi</taxon>
        <taxon>Dikarya</taxon>
        <taxon>Ascomycota</taxon>
        <taxon>Pezizomycotina</taxon>
        <taxon>Sordariomycetes</taxon>
        <taxon>Hypocreomycetidae</taxon>
        <taxon>Hypocreales</taxon>
        <taxon>Bionectriaceae</taxon>
        <taxon>Clonostachys</taxon>
    </lineage>
</organism>
<evidence type="ECO:0000256" key="1">
    <source>
        <dbReference type="ARBA" id="ARBA00022801"/>
    </source>
</evidence>
<feature type="compositionally biased region" description="Basic and acidic residues" evidence="2">
    <location>
        <begin position="177"/>
        <end position="188"/>
    </location>
</feature>
<comment type="caution">
    <text evidence="4">The sequence shown here is derived from an EMBL/GenBank/DDBJ whole genome shotgun (WGS) entry which is preliminary data.</text>
</comment>
<evidence type="ECO:0000256" key="2">
    <source>
        <dbReference type="SAM" id="MobiDB-lite"/>
    </source>
</evidence>
<dbReference type="CDD" id="cd02883">
    <property type="entry name" value="NUDIX_Hydrolase"/>
    <property type="match status" value="1"/>
</dbReference>
<evidence type="ECO:0000313" key="5">
    <source>
        <dbReference type="Proteomes" id="UP000616885"/>
    </source>
</evidence>
<dbReference type="Pfam" id="PF00293">
    <property type="entry name" value="NUDIX"/>
    <property type="match status" value="1"/>
</dbReference>
<dbReference type="GO" id="GO:0016787">
    <property type="term" value="F:hydrolase activity"/>
    <property type="evidence" value="ECO:0007669"/>
    <property type="project" value="UniProtKB-KW"/>
</dbReference>
<proteinExistence type="predicted"/>
<gene>
    <name evidence="4" type="ORF">IM811_007399</name>
</gene>
<dbReference type="EMBL" id="JADCTT010000002">
    <property type="protein sequence ID" value="KAF9756455.1"/>
    <property type="molecule type" value="Genomic_DNA"/>
</dbReference>
<keyword evidence="1" id="KW-0378">Hydrolase</keyword>
<evidence type="ECO:0000313" key="4">
    <source>
        <dbReference type="EMBL" id="KAF9756455.1"/>
    </source>
</evidence>
<dbReference type="AlphaFoldDB" id="A0A8H7NI67"/>
<name>A0A8H7NI67_BIOOC</name>
<dbReference type="Gene3D" id="3.90.79.10">
    <property type="entry name" value="Nucleoside Triphosphate Pyrophosphohydrolase"/>
    <property type="match status" value="1"/>
</dbReference>
<evidence type="ECO:0000259" key="3">
    <source>
        <dbReference type="PROSITE" id="PS51462"/>
    </source>
</evidence>
<dbReference type="InterPro" id="IPR020084">
    <property type="entry name" value="NUDIX_hydrolase_CS"/>
</dbReference>
<dbReference type="InterPro" id="IPR015797">
    <property type="entry name" value="NUDIX_hydrolase-like_dom_sf"/>
</dbReference>
<dbReference type="Proteomes" id="UP000616885">
    <property type="component" value="Unassembled WGS sequence"/>
</dbReference>
<feature type="domain" description="Nudix hydrolase" evidence="3">
    <location>
        <begin position="85"/>
        <end position="257"/>
    </location>
</feature>
<sequence length="266" mass="28716">MASEAPNLAKPPAGDSADQDAGLLLLPPTQYVPPLTPTNTAQAPDKAATAASARPSELPPVPSPATTDLGPAPEFHFTFPDRLRGWDKSVAVWLQENNKYFSGVAASAVVFKGSGCWCCSGRRTTACPSSGSRRGGGVDPEETILVGCARELWEEAGLVARRVVRVVPPPGSQDGDGVEREDREDRDLGIPFSNRTGDKFYYKFTFEVEVEDAEAVRTDPNEHVGWMWLTEEEVENCRTSNGSAVSFTMSSVRKQLLGAFDLRKAA</sequence>
<feature type="compositionally biased region" description="Low complexity" evidence="2">
    <location>
        <begin position="41"/>
        <end position="53"/>
    </location>
</feature>
<accession>A0A8H7NI67</accession>
<reference evidence="4" key="1">
    <citation type="submission" date="2020-10" db="EMBL/GenBank/DDBJ databases">
        <title>High-Quality Genome Resource of Clonostachys rosea strain S41 by Oxford Nanopore Long-Read Sequencing.</title>
        <authorList>
            <person name="Wang H."/>
        </authorList>
    </citation>
    <scope>NUCLEOTIDE SEQUENCE</scope>
    <source>
        <strain evidence="4">S41</strain>
    </source>
</reference>
<dbReference type="SUPFAM" id="SSF55811">
    <property type="entry name" value="Nudix"/>
    <property type="match status" value="1"/>
</dbReference>
<dbReference type="PROSITE" id="PS00893">
    <property type="entry name" value="NUDIX_BOX"/>
    <property type="match status" value="1"/>
</dbReference>
<protein>
    <recommendedName>
        <fullName evidence="3">Nudix hydrolase domain-containing protein</fullName>
    </recommendedName>
</protein>
<feature type="region of interest" description="Disordered" evidence="2">
    <location>
        <begin position="169"/>
        <end position="189"/>
    </location>
</feature>